<organism evidence="1 2">
    <name type="scientific">Flexivirga endophytica</name>
    <dbReference type="NCBI Taxonomy" id="1849103"/>
    <lineage>
        <taxon>Bacteria</taxon>
        <taxon>Bacillati</taxon>
        <taxon>Actinomycetota</taxon>
        <taxon>Actinomycetes</taxon>
        <taxon>Micrococcales</taxon>
        <taxon>Dermacoccaceae</taxon>
        <taxon>Flexivirga</taxon>
    </lineage>
</organism>
<proteinExistence type="predicted"/>
<sequence length="222" mass="24827">MTTPRARRLHPIPASEPRGRLLRRGEFLERPWRIHEIAGDFEVFDVWQLPTPGGPDDLPLLADMFAGGTGDHGAPPLVRLVCSVRWNLGRLLRWDDPQKGVGIRVPSLNARLPDDMADAPIGPDFTRLPFTSVYLLRHEFAAELANATCHGVLHLGWVKTESGCWTAQMTVLVKPNGTLGRVYLAGIQPFRRTLVYPAMLRMIERDWRDVPLDGAVRTPTSA</sequence>
<dbReference type="Pfam" id="PF11066">
    <property type="entry name" value="DUF2867"/>
    <property type="match status" value="1"/>
</dbReference>
<gene>
    <name evidence="1" type="ORF">GCM10011492_33600</name>
</gene>
<evidence type="ECO:0000313" key="2">
    <source>
        <dbReference type="Proteomes" id="UP000636793"/>
    </source>
</evidence>
<dbReference type="InterPro" id="IPR021295">
    <property type="entry name" value="DUF2867"/>
</dbReference>
<evidence type="ECO:0000313" key="1">
    <source>
        <dbReference type="EMBL" id="GGB40053.1"/>
    </source>
</evidence>
<reference evidence="1" key="2">
    <citation type="submission" date="2020-09" db="EMBL/GenBank/DDBJ databases">
        <authorList>
            <person name="Sun Q."/>
            <person name="Zhou Y."/>
        </authorList>
    </citation>
    <scope>NUCLEOTIDE SEQUENCE</scope>
    <source>
        <strain evidence="1">CGMCC 1.15085</strain>
    </source>
</reference>
<dbReference type="RefSeq" id="WP_188838181.1">
    <property type="nucleotide sequence ID" value="NZ_BMHI01000005.1"/>
</dbReference>
<dbReference type="AlphaFoldDB" id="A0A916TCH1"/>
<protein>
    <recommendedName>
        <fullName evidence="3">DUF2867 domain-containing protein</fullName>
    </recommendedName>
</protein>
<name>A0A916TCH1_9MICO</name>
<reference evidence="1" key="1">
    <citation type="journal article" date="2014" name="Int. J. Syst. Evol. Microbiol.">
        <title>Complete genome sequence of Corynebacterium casei LMG S-19264T (=DSM 44701T), isolated from a smear-ripened cheese.</title>
        <authorList>
            <consortium name="US DOE Joint Genome Institute (JGI-PGF)"/>
            <person name="Walter F."/>
            <person name="Albersmeier A."/>
            <person name="Kalinowski J."/>
            <person name="Ruckert C."/>
        </authorList>
    </citation>
    <scope>NUCLEOTIDE SEQUENCE</scope>
    <source>
        <strain evidence="1">CGMCC 1.15085</strain>
    </source>
</reference>
<comment type="caution">
    <text evidence="1">The sequence shown here is derived from an EMBL/GenBank/DDBJ whole genome shotgun (WGS) entry which is preliminary data.</text>
</comment>
<accession>A0A916TCH1</accession>
<dbReference type="EMBL" id="BMHI01000005">
    <property type="protein sequence ID" value="GGB40053.1"/>
    <property type="molecule type" value="Genomic_DNA"/>
</dbReference>
<evidence type="ECO:0008006" key="3">
    <source>
        <dbReference type="Google" id="ProtNLM"/>
    </source>
</evidence>
<dbReference type="Proteomes" id="UP000636793">
    <property type="component" value="Unassembled WGS sequence"/>
</dbReference>
<keyword evidence="2" id="KW-1185">Reference proteome</keyword>